<dbReference type="CDD" id="cd01275">
    <property type="entry name" value="FHIT"/>
    <property type="match status" value="1"/>
</dbReference>
<dbReference type="SUPFAM" id="SSF56317">
    <property type="entry name" value="Carbon-nitrogen hydrolase"/>
    <property type="match status" value="1"/>
</dbReference>
<evidence type="ECO:0000256" key="4">
    <source>
        <dbReference type="ARBA" id="ARBA00022801"/>
    </source>
</evidence>
<organism evidence="16 17">
    <name type="scientific">Acanthosepion pharaonis</name>
    <name type="common">Pharaoh cuttlefish</name>
    <name type="synonym">Sepia pharaonis</name>
    <dbReference type="NCBI Taxonomy" id="158019"/>
    <lineage>
        <taxon>Eukaryota</taxon>
        <taxon>Metazoa</taxon>
        <taxon>Spiralia</taxon>
        <taxon>Lophotrochozoa</taxon>
        <taxon>Mollusca</taxon>
        <taxon>Cephalopoda</taxon>
        <taxon>Coleoidea</taxon>
        <taxon>Decapodiformes</taxon>
        <taxon>Sepiida</taxon>
        <taxon>Sepiina</taxon>
        <taxon>Sepiidae</taxon>
        <taxon>Acanthosepion</taxon>
    </lineage>
</organism>
<keyword evidence="5" id="KW-0511">Multifunctional enzyme</keyword>
<dbReference type="PANTHER" id="PTHR23088:SF27">
    <property type="entry name" value="DEAMINATED GLUTATHIONE AMIDASE"/>
    <property type="match status" value="1"/>
</dbReference>
<dbReference type="Proteomes" id="UP000597762">
    <property type="component" value="Unassembled WGS sequence"/>
</dbReference>
<dbReference type="PROSITE" id="PS50263">
    <property type="entry name" value="CN_HYDROLASE"/>
    <property type="match status" value="1"/>
</dbReference>
<comment type="catalytic activity">
    <reaction evidence="6 13">
        <text>P(1),P(3)-bis(5'-adenosyl) triphosphate + H2O = AMP + ADP + 2 H(+)</text>
        <dbReference type="Rhea" id="RHEA:13893"/>
        <dbReference type="ChEBI" id="CHEBI:15377"/>
        <dbReference type="ChEBI" id="CHEBI:15378"/>
        <dbReference type="ChEBI" id="CHEBI:58529"/>
        <dbReference type="ChEBI" id="CHEBI:456215"/>
        <dbReference type="ChEBI" id="CHEBI:456216"/>
        <dbReference type="EC" id="3.6.1.29"/>
    </reaction>
</comment>
<dbReference type="InterPro" id="IPR019808">
    <property type="entry name" value="Histidine_triad_CS"/>
</dbReference>
<dbReference type="InterPro" id="IPR039383">
    <property type="entry name" value="FHIT"/>
</dbReference>
<dbReference type="Pfam" id="PF00795">
    <property type="entry name" value="CN_hydrolase"/>
    <property type="match status" value="1"/>
</dbReference>
<dbReference type="InterPro" id="IPR003010">
    <property type="entry name" value="C-N_Hydrolase"/>
</dbReference>
<dbReference type="CDD" id="cd07572">
    <property type="entry name" value="nit"/>
    <property type="match status" value="1"/>
</dbReference>
<dbReference type="FunFam" id="3.60.110.10:FF:000005">
    <property type="entry name" value="nitrilase homolog 1 isoform X1"/>
    <property type="match status" value="1"/>
</dbReference>
<dbReference type="GO" id="GO:0000166">
    <property type="term" value="F:nucleotide binding"/>
    <property type="evidence" value="ECO:0007669"/>
    <property type="project" value="UniProtKB-KW"/>
</dbReference>
<feature type="binding site" evidence="10">
    <location>
        <position position="410"/>
    </location>
    <ligand>
        <name>substrate</name>
    </ligand>
</feature>
<evidence type="ECO:0000256" key="12">
    <source>
        <dbReference type="PROSITE-ProRule" id="PRU00464"/>
    </source>
</evidence>
<evidence type="ECO:0000259" key="15">
    <source>
        <dbReference type="PROSITE" id="PS51084"/>
    </source>
</evidence>
<evidence type="ECO:0000256" key="10">
    <source>
        <dbReference type="PIRSR" id="PIRSR639383-2"/>
    </source>
</evidence>
<evidence type="ECO:0000256" key="3">
    <source>
        <dbReference type="ARBA" id="ARBA00022741"/>
    </source>
</evidence>
<protein>
    <recommendedName>
        <fullName evidence="13">Bis(5'-adenosyl)-triphosphatase</fullName>
        <ecNumber evidence="13">3.6.1.29</ecNumber>
    </recommendedName>
</protein>
<comment type="cofactor">
    <cofactor evidence="1 13">
        <name>Mn(2+)</name>
        <dbReference type="ChEBI" id="CHEBI:29035"/>
    </cofactor>
</comment>
<feature type="domain" description="CN hydrolase" evidence="14">
    <location>
        <begin position="43"/>
        <end position="289"/>
    </location>
</feature>
<accession>A0A812C788</accession>
<sequence length="478" mass="54218">MRSFGALLYQTNRFLSHHFKCHKQHHNCHRMSDLTENLSIPKPLIAVCQMTATANKEDNFTICKSLIENAKFRGVQMVFLPECFDYVGKSWKQSVEMSEDLGGDLISRYRALAKKHMLWLSLGGFHQKNDSKTVKNTHVLIDSNGEIAGNYVKLHLFDVDLRETKLHESDYTYPGQVITPPIESPVGKIGLSICYDLRFPELAIALTKQGAQILTYPSAFMEPTGVAHWESLLRSRAIENQCYVVAAAQVGKHNDKRSSYGHTMVIDPWGTIIAECSKGTGMCLAEIDLDLLEKVRREMPVWNHRRSDLYGQVLSICKKPAMKIDDQPYYQFGPKQIYSNQVFLRTELSFAFVNIKPVVPGHVLVSPFSPVAHFKDLNQEQISDLWLTAQKVSTVVKNHFSGTALTFGIQDGKDAGQTIPHVHLHILPRRPGDFSNNDQIYEKIQANDENLGGTNLRSFEQMVKEASELRKYFPENFS</sequence>
<keyword evidence="17" id="KW-1185">Reference proteome</keyword>
<dbReference type="InterPro" id="IPR036265">
    <property type="entry name" value="HIT-like_sf"/>
</dbReference>
<dbReference type="EC" id="3.6.1.29" evidence="13"/>
<reference evidence="16" key="1">
    <citation type="submission" date="2021-01" db="EMBL/GenBank/DDBJ databases">
        <authorList>
            <person name="Li R."/>
            <person name="Bekaert M."/>
        </authorList>
    </citation>
    <scope>NUCLEOTIDE SEQUENCE</scope>
    <source>
        <strain evidence="16">Farmed</strain>
    </source>
</reference>
<dbReference type="InterPro" id="IPR036526">
    <property type="entry name" value="C-N_Hydrolase_sf"/>
</dbReference>
<dbReference type="PROSITE" id="PS51084">
    <property type="entry name" value="HIT_2"/>
    <property type="match status" value="1"/>
</dbReference>
<dbReference type="AlphaFoldDB" id="A0A812C788"/>
<dbReference type="InterPro" id="IPR045254">
    <property type="entry name" value="Nit1/2_C-N_Hydrolase"/>
</dbReference>
<feature type="short sequence motif" description="Histidine triad motif" evidence="12">
    <location>
        <begin position="421"/>
        <end position="425"/>
    </location>
</feature>
<dbReference type="Gene3D" id="3.30.428.10">
    <property type="entry name" value="HIT-like"/>
    <property type="match status" value="1"/>
</dbReference>
<proteinExistence type="inferred from homology"/>
<dbReference type="GO" id="GO:0047710">
    <property type="term" value="F:bis(5'-adenosyl)-triphosphatase activity"/>
    <property type="evidence" value="ECO:0007669"/>
    <property type="project" value="UniProtKB-UniRule"/>
</dbReference>
<evidence type="ECO:0000256" key="6">
    <source>
        <dbReference type="ARBA" id="ARBA00047780"/>
    </source>
</evidence>
<evidence type="ECO:0000256" key="5">
    <source>
        <dbReference type="ARBA" id="ARBA00023268"/>
    </source>
</evidence>
<feature type="site" description="Important for induction of apoptosis" evidence="11">
    <location>
        <position position="441"/>
    </location>
</feature>
<dbReference type="Gene3D" id="3.60.110.10">
    <property type="entry name" value="Carbon-nitrogen hydrolase"/>
    <property type="match status" value="1"/>
</dbReference>
<dbReference type="PROSITE" id="PS00892">
    <property type="entry name" value="HIT_1"/>
    <property type="match status" value="1"/>
</dbReference>
<dbReference type="Pfam" id="PF01230">
    <property type="entry name" value="HIT"/>
    <property type="match status" value="1"/>
</dbReference>
<evidence type="ECO:0000256" key="1">
    <source>
        <dbReference type="ARBA" id="ARBA00001936"/>
    </source>
</evidence>
<dbReference type="EMBL" id="CAHIKZ030001428">
    <property type="protein sequence ID" value="CAE1263837.1"/>
    <property type="molecule type" value="Genomic_DNA"/>
</dbReference>
<dbReference type="OrthoDB" id="680339at2759"/>
<keyword evidence="3 13" id="KW-0547">Nucleotide-binding</keyword>
<comment type="function">
    <text evidence="7">Cleaves A-5'-PPP-5'A to yield AMP and ADP.</text>
</comment>
<evidence type="ECO:0000256" key="8">
    <source>
        <dbReference type="ARBA" id="ARBA00061127"/>
    </source>
</evidence>
<evidence type="ECO:0000259" key="14">
    <source>
        <dbReference type="PROSITE" id="PS50263"/>
    </source>
</evidence>
<dbReference type="InterPro" id="IPR001110">
    <property type="entry name" value="UPF0012_CS"/>
</dbReference>
<feature type="binding site" evidence="10">
    <location>
        <position position="354"/>
    </location>
    <ligand>
        <name>substrate</name>
    </ligand>
</feature>
<feature type="active site" description="Tele-AMP-histidine intermediate" evidence="9">
    <location>
        <position position="423"/>
    </location>
</feature>
<feature type="binding site" evidence="10">
    <location>
        <position position="425"/>
    </location>
    <ligand>
        <name>substrate</name>
    </ligand>
</feature>
<dbReference type="FunFam" id="3.30.428.10:FF:000011">
    <property type="entry name" value="Fragile histidine triad"/>
    <property type="match status" value="1"/>
</dbReference>
<evidence type="ECO:0000256" key="11">
    <source>
        <dbReference type="PIRSR" id="PIRSR639383-3"/>
    </source>
</evidence>
<dbReference type="InterPro" id="IPR011146">
    <property type="entry name" value="HIT-like"/>
</dbReference>
<comment type="similarity">
    <text evidence="8">In the N-terminal section; belongs to the UPF0012 family.</text>
</comment>
<evidence type="ECO:0000313" key="17">
    <source>
        <dbReference type="Proteomes" id="UP000597762"/>
    </source>
</evidence>
<evidence type="ECO:0000256" key="2">
    <source>
        <dbReference type="ARBA" id="ARBA00011881"/>
    </source>
</evidence>
<evidence type="ECO:0000313" key="16">
    <source>
        <dbReference type="EMBL" id="CAE1263837.1"/>
    </source>
</evidence>
<name>A0A812C788_ACAPH</name>
<dbReference type="PROSITE" id="PS01227">
    <property type="entry name" value="UPF0012"/>
    <property type="match status" value="1"/>
</dbReference>
<comment type="subunit">
    <text evidence="2">Homotetramer.</text>
</comment>
<dbReference type="SUPFAM" id="SSF54197">
    <property type="entry name" value="HIT-like"/>
    <property type="match status" value="1"/>
</dbReference>
<comment type="caution">
    <text evidence="16">The sequence shown here is derived from an EMBL/GenBank/DDBJ whole genome shotgun (WGS) entry which is preliminary data.</text>
</comment>
<evidence type="ECO:0000256" key="13">
    <source>
        <dbReference type="RuleBase" id="RU366076"/>
    </source>
</evidence>
<evidence type="ECO:0000256" key="7">
    <source>
        <dbReference type="ARBA" id="ARBA00057461"/>
    </source>
</evidence>
<evidence type="ECO:0000256" key="9">
    <source>
        <dbReference type="PIRSR" id="PIRSR639383-1"/>
    </source>
</evidence>
<dbReference type="PANTHER" id="PTHR23088">
    <property type="entry name" value="NITRILASE-RELATED"/>
    <property type="match status" value="1"/>
</dbReference>
<keyword evidence="4 13" id="KW-0378">Hydrolase</keyword>
<gene>
    <name evidence="16" type="ORF">SPHA_33894</name>
</gene>
<dbReference type="GO" id="GO:0016811">
    <property type="term" value="F:hydrolase activity, acting on carbon-nitrogen (but not peptide) bonds, in linear amides"/>
    <property type="evidence" value="ECO:0007669"/>
    <property type="project" value="InterPro"/>
</dbReference>
<feature type="domain" description="HIT" evidence="15">
    <location>
        <begin position="328"/>
        <end position="436"/>
    </location>
</feature>